<feature type="compositionally biased region" description="Polar residues" evidence="1">
    <location>
        <begin position="39"/>
        <end position="50"/>
    </location>
</feature>
<evidence type="ECO:0000313" key="3">
    <source>
        <dbReference type="Proteomes" id="UP000050525"/>
    </source>
</evidence>
<accession>A0A151NY40</accession>
<evidence type="ECO:0000313" key="2">
    <source>
        <dbReference type="EMBL" id="KYO41787.1"/>
    </source>
</evidence>
<proteinExistence type="predicted"/>
<organism evidence="2 3">
    <name type="scientific">Alligator mississippiensis</name>
    <name type="common">American alligator</name>
    <dbReference type="NCBI Taxonomy" id="8496"/>
    <lineage>
        <taxon>Eukaryota</taxon>
        <taxon>Metazoa</taxon>
        <taxon>Chordata</taxon>
        <taxon>Craniata</taxon>
        <taxon>Vertebrata</taxon>
        <taxon>Euteleostomi</taxon>
        <taxon>Archelosauria</taxon>
        <taxon>Archosauria</taxon>
        <taxon>Crocodylia</taxon>
        <taxon>Alligatoridae</taxon>
        <taxon>Alligatorinae</taxon>
        <taxon>Alligator</taxon>
    </lineage>
</organism>
<dbReference type="AlphaFoldDB" id="A0A151NY40"/>
<comment type="caution">
    <text evidence="2">The sequence shown here is derived from an EMBL/GenBank/DDBJ whole genome shotgun (WGS) entry which is preliminary data.</text>
</comment>
<evidence type="ECO:0000256" key="1">
    <source>
        <dbReference type="SAM" id="MobiDB-lite"/>
    </source>
</evidence>
<reference evidence="2 3" key="1">
    <citation type="journal article" date="2012" name="Genome Biol.">
        <title>Sequencing three crocodilian genomes to illuminate the evolution of archosaurs and amniotes.</title>
        <authorList>
            <person name="St John J.A."/>
            <person name="Braun E.L."/>
            <person name="Isberg S.R."/>
            <person name="Miles L.G."/>
            <person name="Chong A.Y."/>
            <person name="Gongora J."/>
            <person name="Dalzell P."/>
            <person name="Moran C."/>
            <person name="Bed'hom B."/>
            <person name="Abzhanov A."/>
            <person name="Burgess S.C."/>
            <person name="Cooksey A.M."/>
            <person name="Castoe T.A."/>
            <person name="Crawford N.G."/>
            <person name="Densmore L.D."/>
            <person name="Drew J.C."/>
            <person name="Edwards S.V."/>
            <person name="Faircloth B.C."/>
            <person name="Fujita M.K."/>
            <person name="Greenwold M.J."/>
            <person name="Hoffmann F.G."/>
            <person name="Howard J.M."/>
            <person name="Iguchi T."/>
            <person name="Janes D.E."/>
            <person name="Khan S.Y."/>
            <person name="Kohno S."/>
            <person name="de Koning A.J."/>
            <person name="Lance S.L."/>
            <person name="McCarthy F.M."/>
            <person name="McCormack J.E."/>
            <person name="Merchant M.E."/>
            <person name="Peterson D.G."/>
            <person name="Pollock D.D."/>
            <person name="Pourmand N."/>
            <person name="Raney B.J."/>
            <person name="Roessler K.A."/>
            <person name="Sanford J.R."/>
            <person name="Sawyer R.H."/>
            <person name="Schmidt C.J."/>
            <person name="Triplett E.W."/>
            <person name="Tuberville T.D."/>
            <person name="Venegas-Anaya M."/>
            <person name="Howard J.T."/>
            <person name="Jarvis E.D."/>
            <person name="Guillette L.J.Jr."/>
            <person name="Glenn T.C."/>
            <person name="Green R.E."/>
            <person name="Ray D.A."/>
        </authorList>
    </citation>
    <scope>NUCLEOTIDE SEQUENCE [LARGE SCALE GENOMIC DNA]</scope>
    <source>
        <strain evidence="2">KSC_2009_1</strain>
    </source>
</reference>
<protein>
    <submittedName>
        <fullName evidence="2">Uncharacterized protein</fullName>
    </submittedName>
</protein>
<name>A0A151NY40_ALLMI</name>
<keyword evidence="3" id="KW-1185">Reference proteome</keyword>
<gene>
    <name evidence="2" type="ORF">Y1Q_0004484</name>
</gene>
<sequence length="93" mass="9912">MPLKLYFEVLAVFKPGRHSSGKIRWAGSQPSRDLEPTPGVSTAALNNTEISAPAASAERPFLPPPPPMGWSRRGPSAWLPSTGTAKECGKGEK</sequence>
<dbReference type="EMBL" id="AKHW03001603">
    <property type="protein sequence ID" value="KYO41787.1"/>
    <property type="molecule type" value="Genomic_DNA"/>
</dbReference>
<feature type="region of interest" description="Disordered" evidence="1">
    <location>
        <begin position="19"/>
        <end position="93"/>
    </location>
</feature>
<dbReference type="Proteomes" id="UP000050525">
    <property type="component" value="Unassembled WGS sequence"/>
</dbReference>